<keyword evidence="3" id="KW-1185">Reference proteome</keyword>
<dbReference type="EMBL" id="QMDV01000001">
    <property type="protein sequence ID" value="RAU84292.1"/>
    <property type="molecule type" value="Genomic_DNA"/>
</dbReference>
<dbReference type="InterPro" id="IPR013783">
    <property type="entry name" value="Ig-like_fold"/>
</dbReference>
<dbReference type="CDD" id="cd00603">
    <property type="entry name" value="IPT_PCSR"/>
    <property type="match status" value="1"/>
</dbReference>
<sequence>MMQLYTFNRKRLLSTLLLQFIFLLGFAGQSFGQTQIFRETMGTEVSDDITIHENQNRFDNDNFTMSGNAIVGFASQDNASYPNASKGNIISLYPEEFFQIDGINTTNLTGLSLSVAMWRDSNVETGSGLSIQFSTDGSNWQNFSFANLTTGSTPWEERVLTPGSGGSIPAVANLRLRFSNNSNDFVAYEIDDIRLVNVSNEPTITSFSPISGPINTIITILGSNLQNVNRASLGTTQLTVISSSATEVKVQVTAAPSRASQPIRLLNGSTLLVTSSANFNFIRPTITSMSPMGALVGTEIVFIGTELGTTSAVHFAAGADAEITFTSPTEIRAKVPANAISGQVQIITAIGTAGSPQNFTVYRPIINSISSTSGREGETVIIRGTRLLIGGTPTIRFGGNTSATIVGTPSSTDGIDQITVTVPVGAQTGAITLTTTEGSVQSGNFTVIRPALTFTGTPLAKFEAFLNNSSAVQQYQVTGSNMNSGLSITAPQHFEIATTNSEVSFAGTAFIPMQADNTIALTTIFVRYKPTITDTHTGNISHISSGLVTSNVIVQGVTIAKLPVELISFTAEQQRNSTLLKWATASEKDNAYFDVEMSDNAAEGFTKIDKVESKVVNSNTLTKYTYKHLYAGKGGTRYYRLKQNDLNGMFKYSNVVSVETQNEVSGNSVRVAPNPLNYSSKVYFTAAASGKATLRLTAIAGKQVYQKEVDVQAGENGIQLPVYDTLKNGIYVLTIEVEGKRQQVKVVKQ</sequence>
<gene>
    <name evidence="2" type="ORF">DP923_04425</name>
</gene>
<dbReference type="RefSeq" id="WP_112304573.1">
    <property type="nucleotide sequence ID" value="NZ_QMDV01000001.1"/>
</dbReference>
<dbReference type="AlphaFoldDB" id="A0A364RJ25"/>
<reference evidence="2 3" key="2">
    <citation type="submission" date="2018-07" db="EMBL/GenBank/DDBJ databases">
        <title>Pontibacter sp. 2b14 genomic sequence and assembly.</title>
        <authorList>
            <person name="Du Z.-J."/>
        </authorList>
    </citation>
    <scope>NUCLEOTIDE SEQUENCE [LARGE SCALE GENOMIC DNA]</scope>
    <source>
        <strain evidence="2 3">2b14</strain>
    </source>
</reference>
<dbReference type="SUPFAM" id="SSF81296">
    <property type="entry name" value="E set domains"/>
    <property type="match status" value="3"/>
</dbReference>
<feature type="domain" description="IPT/TIG" evidence="1">
    <location>
        <begin position="363"/>
        <end position="457"/>
    </location>
</feature>
<name>A0A364RJ25_9BACT</name>
<evidence type="ECO:0000313" key="2">
    <source>
        <dbReference type="EMBL" id="RAU84292.1"/>
    </source>
</evidence>
<proteinExistence type="predicted"/>
<feature type="domain" description="IPT/TIG" evidence="1">
    <location>
        <begin position="283"/>
        <end position="362"/>
    </location>
</feature>
<dbReference type="Gene3D" id="2.60.40.10">
    <property type="entry name" value="Immunoglobulins"/>
    <property type="match status" value="4"/>
</dbReference>
<dbReference type="NCBIfam" id="TIGR04183">
    <property type="entry name" value="Por_Secre_tail"/>
    <property type="match status" value="1"/>
</dbReference>
<dbReference type="Proteomes" id="UP000251692">
    <property type="component" value="Unassembled WGS sequence"/>
</dbReference>
<protein>
    <recommendedName>
        <fullName evidence="1">IPT/TIG domain-containing protein</fullName>
    </recommendedName>
</protein>
<evidence type="ECO:0000259" key="1">
    <source>
        <dbReference type="SMART" id="SM00429"/>
    </source>
</evidence>
<dbReference type="InterPro" id="IPR026444">
    <property type="entry name" value="Secre_tail"/>
</dbReference>
<organism evidence="2 3">
    <name type="scientific">Pontibacter arcticus</name>
    <dbReference type="NCBI Taxonomy" id="2080288"/>
    <lineage>
        <taxon>Bacteria</taxon>
        <taxon>Pseudomonadati</taxon>
        <taxon>Bacteroidota</taxon>
        <taxon>Cytophagia</taxon>
        <taxon>Cytophagales</taxon>
        <taxon>Hymenobacteraceae</taxon>
        <taxon>Pontibacter</taxon>
    </lineage>
</organism>
<dbReference type="InterPro" id="IPR014756">
    <property type="entry name" value="Ig_E-set"/>
</dbReference>
<accession>A0A364RJ25</accession>
<dbReference type="InterPro" id="IPR002909">
    <property type="entry name" value="IPT_dom"/>
</dbReference>
<dbReference type="Pfam" id="PF01833">
    <property type="entry name" value="TIG"/>
    <property type="match status" value="2"/>
</dbReference>
<evidence type="ECO:0000313" key="3">
    <source>
        <dbReference type="Proteomes" id="UP000251692"/>
    </source>
</evidence>
<comment type="caution">
    <text evidence="2">The sequence shown here is derived from an EMBL/GenBank/DDBJ whole genome shotgun (WGS) entry which is preliminary data.</text>
</comment>
<dbReference type="OrthoDB" id="1110382at2"/>
<feature type="domain" description="IPT/TIG" evidence="1">
    <location>
        <begin position="201"/>
        <end position="282"/>
    </location>
</feature>
<dbReference type="SMART" id="SM00429">
    <property type="entry name" value="IPT"/>
    <property type="match status" value="3"/>
</dbReference>
<reference evidence="2 3" key="1">
    <citation type="submission" date="2018-06" db="EMBL/GenBank/DDBJ databases">
        <authorList>
            <person name="Liu Z.-W."/>
        </authorList>
    </citation>
    <scope>NUCLEOTIDE SEQUENCE [LARGE SCALE GENOMIC DNA]</scope>
    <source>
        <strain evidence="2 3">2b14</strain>
    </source>
</reference>
<dbReference type="CDD" id="cd00102">
    <property type="entry name" value="IPT"/>
    <property type="match status" value="2"/>
</dbReference>